<gene>
    <name evidence="1" type="ORF">O6H91_03G106600</name>
</gene>
<protein>
    <submittedName>
        <fullName evidence="1">Uncharacterized protein</fullName>
    </submittedName>
</protein>
<sequence length="130" mass="14872">MSEVGFTKRVPLREVVAECVQRWFNATLKDAEHGDRVMQSLVGQMYCLGYGVPHDIEKVCDLYFKSHAFINHNVIAYFSSLLGGLFVSCLIRTTLTLSLFIMLESLKVTFCKTIISRDGFVFLFLCWKNC</sequence>
<evidence type="ECO:0000313" key="1">
    <source>
        <dbReference type="EMBL" id="KAJ7563358.1"/>
    </source>
</evidence>
<proteinExistence type="predicted"/>
<dbReference type="EMBL" id="CM055094">
    <property type="protein sequence ID" value="KAJ7563358.1"/>
    <property type="molecule type" value="Genomic_DNA"/>
</dbReference>
<comment type="caution">
    <text evidence="1">The sequence shown here is derived from an EMBL/GenBank/DDBJ whole genome shotgun (WGS) entry which is preliminary data.</text>
</comment>
<dbReference type="Proteomes" id="UP001162992">
    <property type="component" value="Chromosome 3"/>
</dbReference>
<accession>A0ACC2EA66</accession>
<reference evidence="2" key="1">
    <citation type="journal article" date="2024" name="Proc. Natl. Acad. Sci. U.S.A.">
        <title>Extraordinary preservation of gene collinearity over three hundred million years revealed in homosporous lycophytes.</title>
        <authorList>
            <person name="Li C."/>
            <person name="Wickell D."/>
            <person name="Kuo L.Y."/>
            <person name="Chen X."/>
            <person name="Nie B."/>
            <person name="Liao X."/>
            <person name="Peng D."/>
            <person name="Ji J."/>
            <person name="Jenkins J."/>
            <person name="Williams M."/>
            <person name="Shu S."/>
            <person name="Plott C."/>
            <person name="Barry K."/>
            <person name="Rajasekar S."/>
            <person name="Grimwood J."/>
            <person name="Han X."/>
            <person name="Sun S."/>
            <person name="Hou Z."/>
            <person name="He W."/>
            <person name="Dai G."/>
            <person name="Sun C."/>
            <person name="Schmutz J."/>
            <person name="Leebens-Mack J.H."/>
            <person name="Li F.W."/>
            <person name="Wang L."/>
        </authorList>
    </citation>
    <scope>NUCLEOTIDE SEQUENCE [LARGE SCALE GENOMIC DNA]</scope>
    <source>
        <strain evidence="2">cv. PW_Plant_1</strain>
    </source>
</reference>
<organism evidence="1 2">
    <name type="scientific">Diphasiastrum complanatum</name>
    <name type="common">Issler's clubmoss</name>
    <name type="synonym">Lycopodium complanatum</name>
    <dbReference type="NCBI Taxonomy" id="34168"/>
    <lineage>
        <taxon>Eukaryota</taxon>
        <taxon>Viridiplantae</taxon>
        <taxon>Streptophyta</taxon>
        <taxon>Embryophyta</taxon>
        <taxon>Tracheophyta</taxon>
        <taxon>Lycopodiopsida</taxon>
        <taxon>Lycopodiales</taxon>
        <taxon>Lycopodiaceae</taxon>
        <taxon>Lycopodioideae</taxon>
        <taxon>Diphasiastrum</taxon>
    </lineage>
</organism>
<name>A0ACC2EA66_DIPCM</name>
<evidence type="ECO:0000313" key="2">
    <source>
        <dbReference type="Proteomes" id="UP001162992"/>
    </source>
</evidence>
<keyword evidence="2" id="KW-1185">Reference proteome</keyword>